<sequence>MALTFSSKKFPGLEGTGQEFILIDMGNFQVSTIRANVWQVKKCDNYAVCNIMTGNRLSL</sequence>
<dbReference type="Proteomes" id="UP000494216">
    <property type="component" value="Unassembled WGS sequence"/>
</dbReference>
<evidence type="ECO:0000313" key="2">
    <source>
        <dbReference type="Proteomes" id="UP000494216"/>
    </source>
</evidence>
<dbReference type="EMBL" id="CADCXN010000124">
    <property type="protein sequence ID" value="CAA9892977.1"/>
    <property type="molecule type" value="Genomic_DNA"/>
</dbReference>
<evidence type="ECO:0000313" key="1">
    <source>
        <dbReference type="EMBL" id="CAA9892977.1"/>
    </source>
</evidence>
<proteinExistence type="predicted"/>
<gene>
    <name evidence="1" type="ORF">METHB2_90084</name>
</gene>
<comment type="caution">
    <text evidence="1">The sequence shown here is derived from an EMBL/GenBank/DDBJ whole genome shotgun (WGS) entry which is preliminary data.</text>
</comment>
<dbReference type="AlphaFoldDB" id="A0A8S0YB17"/>
<name>A0A8S0YB17_9GAMM</name>
<accession>A0A8S0YB17</accession>
<keyword evidence="2" id="KW-1185">Reference proteome</keyword>
<protein>
    <submittedName>
        <fullName evidence="1">Uncharacterized protein</fullName>
    </submittedName>
</protein>
<organism evidence="1 2">
    <name type="scientific">Candidatus Methylobacter favarea</name>
    <dbReference type="NCBI Taxonomy" id="2707345"/>
    <lineage>
        <taxon>Bacteria</taxon>
        <taxon>Pseudomonadati</taxon>
        <taxon>Pseudomonadota</taxon>
        <taxon>Gammaproteobacteria</taxon>
        <taxon>Methylococcales</taxon>
        <taxon>Methylococcaceae</taxon>
        <taxon>Methylobacter</taxon>
    </lineage>
</organism>
<reference evidence="1 2" key="1">
    <citation type="submission" date="2020-02" db="EMBL/GenBank/DDBJ databases">
        <authorList>
            <person name="Hogendoorn C."/>
        </authorList>
    </citation>
    <scope>NUCLEOTIDE SEQUENCE [LARGE SCALE GENOMIC DNA]</scope>
    <source>
        <strain evidence="1">METHB21</strain>
    </source>
</reference>